<dbReference type="PROSITE" id="PS00108">
    <property type="entry name" value="PROTEIN_KINASE_ST"/>
    <property type="match status" value="1"/>
</dbReference>
<dbReference type="Gene3D" id="3.30.200.20">
    <property type="entry name" value="Phosphorylase Kinase, domain 1"/>
    <property type="match status" value="1"/>
</dbReference>
<gene>
    <name evidence="7" type="ORF">GNZ18_06460</name>
</gene>
<evidence type="ECO:0000256" key="4">
    <source>
        <dbReference type="ARBA" id="ARBA00022840"/>
    </source>
</evidence>
<dbReference type="InterPro" id="IPR011009">
    <property type="entry name" value="Kinase-like_dom_sf"/>
</dbReference>
<dbReference type="InterPro" id="IPR011047">
    <property type="entry name" value="Quinoprotein_ADH-like_sf"/>
</dbReference>
<keyword evidence="8" id="KW-1185">Reference proteome</keyword>
<dbReference type="SUPFAM" id="SSF50998">
    <property type="entry name" value="Quinoprotein alcohol dehydrogenase-like"/>
    <property type="match status" value="1"/>
</dbReference>
<dbReference type="PANTHER" id="PTHR43289">
    <property type="entry name" value="MITOGEN-ACTIVATED PROTEIN KINASE KINASE KINASE 20-RELATED"/>
    <property type="match status" value="1"/>
</dbReference>
<protein>
    <submittedName>
        <fullName evidence="7">Protein kinase</fullName>
    </submittedName>
</protein>
<dbReference type="Gene3D" id="1.10.510.10">
    <property type="entry name" value="Transferase(Phosphotransferase) domain 1"/>
    <property type="match status" value="1"/>
</dbReference>
<accession>A0A7K1KVS9</accession>
<dbReference type="Proteomes" id="UP000432015">
    <property type="component" value="Unassembled WGS sequence"/>
</dbReference>
<dbReference type="PANTHER" id="PTHR43289:SF34">
    <property type="entry name" value="SERINE_THREONINE-PROTEIN KINASE YBDM-RELATED"/>
    <property type="match status" value="1"/>
</dbReference>
<dbReference type="Pfam" id="PF00400">
    <property type="entry name" value="WD40"/>
    <property type="match status" value="1"/>
</dbReference>
<name>A0A7K1KVS9_9ACTN</name>
<keyword evidence="4" id="KW-0067">ATP-binding</keyword>
<dbReference type="InterPro" id="IPR008271">
    <property type="entry name" value="Ser/Thr_kinase_AS"/>
</dbReference>
<evidence type="ECO:0000256" key="5">
    <source>
        <dbReference type="SAM" id="MobiDB-lite"/>
    </source>
</evidence>
<dbReference type="SUPFAM" id="SSF56112">
    <property type="entry name" value="Protein kinase-like (PK-like)"/>
    <property type="match status" value="1"/>
</dbReference>
<organism evidence="7 8">
    <name type="scientific">Actinomadura litoris</name>
    <dbReference type="NCBI Taxonomy" id="2678616"/>
    <lineage>
        <taxon>Bacteria</taxon>
        <taxon>Bacillati</taxon>
        <taxon>Actinomycetota</taxon>
        <taxon>Actinomycetes</taxon>
        <taxon>Streptosporangiales</taxon>
        <taxon>Thermomonosporaceae</taxon>
        <taxon>Actinomadura</taxon>
    </lineage>
</organism>
<keyword evidence="2" id="KW-0547">Nucleotide-binding</keyword>
<dbReference type="InterPro" id="IPR049052">
    <property type="entry name" value="nSTAND1"/>
</dbReference>
<sequence>MSGFGRAELQDRLRPVLPPDGRDPVVAEAVPGGLDLQPPLAGDLGEQAGQPLQPAAAVVPPDLDGVLDKDGRERTRKNRRHPPNPATGRERVGTPNRPRNVTTPLVPGDPRELGDYWLARRLGAGGQGVVYEAYGADGARVAVKALHGVFAGERAGGPRDVLAREIDAVTRVSPFCTARVLAFDLDAEPPYVVSEYVPGPDLERAVASGGPFGSGELGRLAIGVATALVAIHRGGVVHRDLKPGNVLLGPDGPRVIDFGLARAEDMTRSATGAKGTPRYMSPEVFAGEPASAASDVWAWGAVVLFGALGRPPFAGENLMQLSHTVQHVEPELHVLDEPLRSVVAAALAKRPRDRPSAREVLLDLLGGSFDEGAMLSEGSRVAAAAAAGAAPPSLADVAEAAYRRLDPLAREAVPAILLRMVLPGEGAADTLRRAAVDEFGDGAERAVEEFTRAGLLVREGDRVAICGAALLRAWPRLRGWVDDERAGLAVHRSLADAARVWDRHGRRAGDLLQGSVLARAVQWAATGRRHLTLNAVERAFLDASAALGRRRARSRGALTAALAVLLVVAVGGAVVAVNQRAVLSRQRDRAIADRLAALAASLQRDDPRTSRRLALAAARVGDDDQTRKALINAMYQWEGDTFNPASNAQVVLTPDGRTATFDDRVQVTRWDLKTHQRVPMPPGAEPKSAAVFSPDGRHMAQLLSTGGDLSRRGVVQVYDAATGKPQGRPMGDPRQSFWNLRYSVSGNLLMMDNGPGGSGDPRTTAPEMALWDARSGRLAMSWKERPYAWAVSADDALVAMVLPSGFQLWDVAARKRIPTPWLGAALASESASQRIRQVGFGPAGARLALVAGSGVTVLDLNNLARTEPVASRSRVPWHERSARGVDEPVFSPDGRLLAVGFTLWNLDGSAEAPLMARGLDDETPTDCRFSAAGDLLRCATTLDRVVTTNISGYADRISVGRDAGHGVLSPSGDLLASMGADSVSITGNPAGWTSPFSVPSLRSVWRGMVFSPDGGLVAIPDRNPDDGFGVWDARTLQKVAELDWPDGALGKGVAFSPDGRSLVGGLNAEVIDPRHPYKSWLQEWDARSGRRTRVIPLESSGSGELFYRSDGRTVTLKSAVVDMDSGQVHKRFDFFSVVDVLAVSPDGSVALVIINPDNLYLWDLRGDKRRGTPLAAVPDVEDLPAAFSPDGRLVATSDARGGVHLYEVATGRPYGPTLPGHAGGVDTFAFSRDGTVLYTYGGDRTIQATTLDPARLTDRLCAQVGGLSEAEWNQYVPDLSYRPVCG</sequence>
<comment type="caution">
    <text evidence="7">The sequence shown here is derived from an EMBL/GenBank/DDBJ whole genome shotgun (WGS) entry which is preliminary data.</text>
</comment>
<dbReference type="CDD" id="cd14014">
    <property type="entry name" value="STKc_PknB_like"/>
    <property type="match status" value="1"/>
</dbReference>
<evidence type="ECO:0000256" key="1">
    <source>
        <dbReference type="ARBA" id="ARBA00022679"/>
    </source>
</evidence>
<keyword evidence="3 7" id="KW-0418">Kinase</keyword>
<reference evidence="7 8" key="1">
    <citation type="submission" date="2019-11" db="EMBL/GenBank/DDBJ databases">
        <authorList>
            <person name="Cao P."/>
        </authorList>
    </citation>
    <scope>NUCLEOTIDE SEQUENCE [LARGE SCALE GENOMIC DNA]</scope>
    <source>
        <strain evidence="7 8">NEAU-AAG5</strain>
    </source>
</reference>
<dbReference type="GO" id="GO:0005524">
    <property type="term" value="F:ATP binding"/>
    <property type="evidence" value="ECO:0007669"/>
    <property type="project" value="UniProtKB-KW"/>
</dbReference>
<dbReference type="GO" id="GO:0004674">
    <property type="term" value="F:protein serine/threonine kinase activity"/>
    <property type="evidence" value="ECO:0007669"/>
    <property type="project" value="TreeGrafter"/>
</dbReference>
<dbReference type="EMBL" id="WOFH01000002">
    <property type="protein sequence ID" value="MUN36239.1"/>
    <property type="molecule type" value="Genomic_DNA"/>
</dbReference>
<evidence type="ECO:0000256" key="2">
    <source>
        <dbReference type="ARBA" id="ARBA00022741"/>
    </source>
</evidence>
<dbReference type="Pfam" id="PF00069">
    <property type="entry name" value="Pkinase"/>
    <property type="match status" value="1"/>
</dbReference>
<dbReference type="SUPFAM" id="SSF82171">
    <property type="entry name" value="DPP6 N-terminal domain-like"/>
    <property type="match status" value="1"/>
</dbReference>
<evidence type="ECO:0000259" key="6">
    <source>
        <dbReference type="PROSITE" id="PS50011"/>
    </source>
</evidence>
<evidence type="ECO:0000313" key="8">
    <source>
        <dbReference type="Proteomes" id="UP000432015"/>
    </source>
</evidence>
<dbReference type="InterPro" id="IPR001680">
    <property type="entry name" value="WD40_rpt"/>
</dbReference>
<dbReference type="Gene3D" id="2.130.10.10">
    <property type="entry name" value="YVTN repeat-like/Quinoprotein amine dehydrogenase"/>
    <property type="match status" value="3"/>
</dbReference>
<feature type="compositionally biased region" description="Low complexity" evidence="5">
    <location>
        <begin position="48"/>
        <end position="64"/>
    </location>
</feature>
<feature type="domain" description="Protein kinase" evidence="6">
    <location>
        <begin position="116"/>
        <end position="365"/>
    </location>
</feature>
<dbReference type="PROSITE" id="PS50011">
    <property type="entry name" value="PROTEIN_KINASE_DOM"/>
    <property type="match status" value="1"/>
</dbReference>
<keyword evidence="1" id="KW-0808">Transferase</keyword>
<feature type="region of interest" description="Disordered" evidence="5">
    <location>
        <begin position="1"/>
        <end position="108"/>
    </location>
</feature>
<dbReference type="InterPro" id="IPR015943">
    <property type="entry name" value="WD40/YVTN_repeat-like_dom_sf"/>
</dbReference>
<dbReference type="InterPro" id="IPR000719">
    <property type="entry name" value="Prot_kinase_dom"/>
</dbReference>
<evidence type="ECO:0000313" key="7">
    <source>
        <dbReference type="EMBL" id="MUN36239.1"/>
    </source>
</evidence>
<dbReference type="SMART" id="SM00220">
    <property type="entry name" value="S_TKc"/>
    <property type="match status" value="1"/>
</dbReference>
<dbReference type="Pfam" id="PF20703">
    <property type="entry name" value="nSTAND1"/>
    <property type="match status" value="1"/>
</dbReference>
<evidence type="ECO:0000256" key="3">
    <source>
        <dbReference type="ARBA" id="ARBA00022777"/>
    </source>
</evidence>
<proteinExistence type="predicted"/>
<feature type="compositionally biased region" description="Basic and acidic residues" evidence="5">
    <location>
        <begin position="8"/>
        <end position="25"/>
    </location>
</feature>